<dbReference type="SUPFAM" id="SSF52540">
    <property type="entry name" value="P-loop containing nucleoside triphosphate hydrolases"/>
    <property type="match status" value="1"/>
</dbReference>
<name>A0ABT1SAS9_9FIRM</name>
<dbReference type="RefSeq" id="WP_256311528.1">
    <property type="nucleotide sequence ID" value="NZ_JANGAC010000007.1"/>
</dbReference>
<dbReference type="Gene3D" id="3.40.50.300">
    <property type="entry name" value="P-loop containing nucleotide triphosphate hydrolases"/>
    <property type="match status" value="1"/>
</dbReference>
<gene>
    <name evidence="2" type="ORF">NE686_10835</name>
</gene>
<accession>A0ABT1SAS9</accession>
<comment type="caution">
    <text evidence="2">The sequence shown here is derived from an EMBL/GenBank/DDBJ whole genome shotgun (WGS) entry which is preliminary data.</text>
</comment>
<evidence type="ECO:0000259" key="1">
    <source>
        <dbReference type="Pfam" id="PF00485"/>
    </source>
</evidence>
<dbReference type="InterPro" id="IPR027417">
    <property type="entry name" value="P-loop_NTPase"/>
</dbReference>
<protein>
    <submittedName>
        <fullName evidence="2">AAA family ATPase</fullName>
    </submittedName>
</protein>
<keyword evidence="3" id="KW-1185">Reference proteome</keyword>
<organism evidence="2 3">
    <name type="scientific">Tissierella carlieri</name>
    <dbReference type="NCBI Taxonomy" id="689904"/>
    <lineage>
        <taxon>Bacteria</taxon>
        <taxon>Bacillati</taxon>
        <taxon>Bacillota</taxon>
        <taxon>Tissierellia</taxon>
        <taxon>Tissierellales</taxon>
        <taxon>Tissierellaceae</taxon>
        <taxon>Tissierella</taxon>
    </lineage>
</organism>
<dbReference type="Proteomes" id="UP001524478">
    <property type="component" value="Unassembled WGS sequence"/>
</dbReference>
<dbReference type="PANTHER" id="PTHR10285">
    <property type="entry name" value="URIDINE KINASE"/>
    <property type="match status" value="1"/>
</dbReference>
<dbReference type="Pfam" id="PF00485">
    <property type="entry name" value="PRK"/>
    <property type="match status" value="1"/>
</dbReference>
<evidence type="ECO:0000313" key="3">
    <source>
        <dbReference type="Proteomes" id="UP001524478"/>
    </source>
</evidence>
<proteinExistence type="predicted"/>
<sequence length="213" mass="25657">MKKLLDKIIEKHTLQKNLIIGIDGLGGAGKTTIVNSLKSQLSNSDYNTVILHIDDFIHPKNIRYNESKEEWYCYYNIQWRYDYLIKEILMAVKEGIEIDKEIEIYDKDNDIYTLEQIKISQGSIILLEGIFLQRKEIREYFDYVIYLDVPKEVRLNRVMNRDKYMGNSEEIKLKYERRYFPAEDKYIEEYSPIQNADYVLNYVREEEENIYML</sequence>
<feature type="domain" description="Phosphoribulokinase/uridine kinase" evidence="1">
    <location>
        <begin position="19"/>
        <end position="205"/>
    </location>
</feature>
<reference evidence="2 3" key="1">
    <citation type="submission" date="2022-06" db="EMBL/GenBank/DDBJ databases">
        <title>Isolation of gut microbiota from human fecal samples.</title>
        <authorList>
            <person name="Pamer E.G."/>
            <person name="Barat B."/>
            <person name="Waligurski E."/>
            <person name="Medina S."/>
            <person name="Paddock L."/>
            <person name="Mostad J."/>
        </authorList>
    </citation>
    <scope>NUCLEOTIDE SEQUENCE [LARGE SCALE GENOMIC DNA]</scope>
    <source>
        <strain evidence="2 3">DFI.7.95</strain>
    </source>
</reference>
<evidence type="ECO:0000313" key="2">
    <source>
        <dbReference type="EMBL" id="MCQ4923585.1"/>
    </source>
</evidence>
<dbReference type="EMBL" id="JANGAC010000007">
    <property type="protein sequence ID" value="MCQ4923585.1"/>
    <property type="molecule type" value="Genomic_DNA"/>
</dbReference>
<dbReference type="InterPro" id="IPR006083">
    <property type="entry name" value="PRK/URK"/>
</dbReference>